<proteinExistence type="predicted"/>
<gene>
    <name evidence="2" type="ORF">AABB24_008054</name>
</gene>
<dbReference type="PANTHER" id="PTHR34662">
    <property type="entry name" value="OS04G0422700 PROTEIN"/>
    <property type="match status" value="1"/>
</dbReference>
<evidence type="ECO:0000313" key="3">
    <source>
        <dbReference type="Proteomes" id="UP001627284"/>
    </source>
</evidence>
<protein>
    <recommendedName>
        <fullName evidence="4">Phytocyanin domain-containing protein</fullName>
    </recommendedName>
</protein>
<dbReference type="SUPFAM" id="SSF49503">
    <property type="entry name" value="Cupredoxins"/>
    <property type="match status" value="1"/>
</dbReference>
<name>A0ABD2UTM5_9SOLN</name>
<sequence length="267" mass="29039">QKAYLICYSLYSLFFLSFFALLSSTLNLAPVFSMRNVSMFFFILGSVIFQLSQSATVIVDGVSLWKNPIVHIGDSIIFQHKYEYNVYIFKNQNAFNVCNFTQATLLTKSDSKSYTWHPSRQGVFYFSFNNESNAACLQGQKLAIKVSFPTPAASPASSPAKPPVGVPPVISGGVVSSSPAYPWPFQPRETTSPSPSPSALFPANGPMVPEKGGEIPFINSNPAVPLPTGEVDSATIRPLPTSGSNHQVVGFSAIQRSVCFAIFLMML</sequence>
<evidence type="ECO:0000313" key="2">
    <source>
        <dbReference type="EMBL" id="KAL3371322.1"/>
    </source>
</evidence>
<dbReference type="Gene3D" id="2.60.40.420">
    <property type="entry name" value="Cupredoxins - blue copper proteins"/>
    <property type="match status" value="1"/>
</dbReference>
<dbReference type="AlphaFoldDB" id="A0ABD2UTM5"/>
<accession>A0ABD2UTM5</accession>
<dbReference type="PANTHER" id="PTHR34662:SF3">
    <property type="entry name" value="OS04G0422700 PROTEIN"/>
    <property type="match status" value="1"/>
</dbReference>
<keyword evidence="1" id="KW-0812">Transmembrane</keyword>
<evidence type="ECO:0008006" key="4">
    <source>
        <dbReference type="Google" id="ProtNLM"/>
    </source>
</evidence>
<feature type="transmembrane region" description="Helical" evidence="1">
    <location>
        <begin position="12"/>
        <end position="33"/>
    </location>
</feature>
<reference evidence="2 3" key="1">
    <citation type="submission" date="2024-05" db="EMBL/GenBank/DDBJ databases">
        <title>De novo assembly of an allotetraploid wild potato.</title>
        <authorList>
            <person name="Hosaka A.J."/>
        </authorList>
    </citation>
    <scope>NUCLEOTIDE SEQUENCE [LARGE SCALE GENOMIC DNA]</scope>
    <source>
        <tissue evidence="2">Young leaves</tissue>
    </source>
</reference>
<dbReference type="InterPro" id="IPR008972">
    <property type="entry name" value="Cupredoxin"/>
</dbReference>
<dbReference type="EMBL" id="JBJKTR010000004">
    <property type="protein sequence ID" value="KAL3371322.1"/>
    <property type="molecule type" value="Genomic_DNA"/>
</dbReference>
<dbReference type="Proteomes" id="UP001627284">
    <property type="component" value="Unassembled WGS sequence"/>
</dbReference>
<feature type="non-terminal residue" evidence="2">
    <location>
        <position position="1"/>
    </location>
</feature>
<evidence type="ECO:0000256" key="1">
    <source>
        <dbReference type="SAM" id="Phobius"/>
    </source>
</evidence>
<organism evidence="2 3">
    <name type="scientific">Solanum stoloniferum</name>
    <dbReference type="NCBI Taxonomy" id="62892"/>
    <lineage>
        <taxon>Eukaryota</taxon>
        <taxon>Viridiplantae</taxon>
        <taxon>Streptophyta</taxon>
        <taxon>Embryophyta</taxon>
        <taxon>Tracheophyta</taxon>
        <taxon>Spermatophyta</taxon>
        <taxon>Magnoliopsida</taxon>
        <taxon>eudicotyledons</taxon>
        <taxon>Gunneridae</taxon>
        <taxon>Pentapetalae</taxon>
        <taxon>asterids</taxon>
        <taxon>lamiids</taxon>
        <taxon>Solanales</taxon>
        <taxon>Solanaceae</taxon>
        <taxon>Solanoideae</taxon>
        <taxon>Solaneae</taxon>
        <taxon>Solanum</taxon>
    </lineage>
</organism>
<keyword evidence="1" id="KW-0472">Membrane</keyword>
<comment type="caution">
    <text evidence="2">The sequence shown here is derived from an EMBL/GenBank/DDBJ whole genome shotgun (WGS) entry which is preliminary data.</text>
</comment>
<keyword evidence="1" id="KW-1133">Transmembrane helix</keyword>
<keyword evidence="3" id="KW-1185">Reference proteome</keyword>